<dbReference type="SUPFAM" id="SSF49503">
    <property type="entry name" value="Cupredoxins"/>
    <property type="match status" value="3"/>
</dbReference>
<evidence type="ECO:0000313" key="8">
    <source>
        <dbReference type="EMBL" id="KAL1588578.1"/>
    </source>
</evidence>
<evidence type="ECO:0000256" key="3">
    <source>
        <dbReference type="ARBA" id="ARBA00023002"/>
    </source>
</evidence>
<dbReference type="Gene3D" id="2.60.40.420">
    <property type="entry name" value="Cupredoxins - blue copper proteins"/>
    <property type="match status" value="3"/>
</dbReference>
<dbReference type="PROSITE" id="PS00079">
    <property type="entry name" value="MULTICOPPER_OXIDASE1"/>
    <property type="match status" value="1"/>
</dbReference>
<feature type="domain" description="Plastocyanin-like" evidence="5">
    <location>
        <begin position="330"/>
        <end position="475"/>
    </location>
</feature>
<keyword evidence="3" id="KW-0560">Oxidoreductase</keyword>
<evidence type="ECO:0008006" key="10">
    <source>
        <dbReference type="Google" id="ProtNLM"/>
    </source>
</evidence>
<dbReference type="InterPro" id="IPR011707">
    <property type="entry name" value="Cu-oxidase-like_N"/>
</dbReference>
<protein>
    <recommendedName>
        <fullName evidence="10">Laccase</fullName>
    </recommendedName>
</protein>
<dbReference type="Proteomes" id="UP000803884">
    <property type="component" value="Unassembled WGS sequence"/>
</dbReference>
<dbReference type="FunFam" id="2.60.40.420:FF:000021">
    <property type="entry name" value="Extracellular dihydrogeodin oxidase/laccase"/>
    <property type="match status" value="1"/>
</dbReference>
<proteinExistence type="inferred from homology"/>
<keyword evidence="9" id="KW-1185">Reference proteome</keyword>
<reference evidence="8 9" key="1">
    <citation type="journal article" date="2020" name="Microbiol. Resour. Announc.">
        <title>Draft Genome Sequence of a Cladosporium Species Isolated from the Mesophotic Ascidian Didemnum maculosum.</title>
        <authorList>
            <person name="Gioti A."/>
            <person name="Siaperas R."/>
            <person name="Nikolaivits E."/>
            <person name="Le Goff G."/>
            <person name="Ouazzani J."/>
            <person name="Kotoulas G."/>
            <person name="Topakas E."/>
        </authorList>
    </citation>
    <scope>NUCLEOTIDE SEQUENCE [LARGE SCALE GENOMIC DNA]</scope>
    <source>
        <strain evidence="8 9">TM138-S3</strain>
    </source>
</reference>
<dbReference type="GO" id="GO:0005507">
    <property type="term" value="F:copper ion binding"/>
    <property type="evidence" value="ECO:0007669"/>
    <property type="project" value="InterPro"/>
</dbReference>
<dbReference type="PANTHER" id="PTHR11709">
    <property type="entry name" value="MULTI-COPPER OXIDASE"/>
    <property type="match status" value="1"/>
</dbReference>
<evidence type="ECO:0000259" key="7">
    <source>
        <dbReference type="Pfam" id="PF07732"/>
    </source>
</evidence>
<dbReference type="InterPro" id="IPR011706">
    <property type="entry name" value="Cu-oxidase_C"/>
</dbReference>
<dbReference type="EMBL" id="JAAQHG020000006">
    <property type="protein sequence ID" value="KAL1588578.1"/>
    <property type="molecule type" value="Genomic_DNA"/>
</dbReference>
<dbReference type="InterPro" id="IPR008972">
    <property type="entry name" value="Cupredoxin"/>
</dbReference>
<dbReference type="InterPro" id="IPR033138">
    <property type="entry name" value="Cu_oxidase_CS"/>
</dbReference>
<feature type="domain" description="Plastocyanin-like" evidence="7">
    <location>
        <begin position="205"/>
        <end position="319"/>
    </location>
</feature>
<keyword evidence="4" id="KW-0186">Copper</keyword>
<dbReference type="InterPro" id="IPR001117">
    <property type="entry name" value="Cu-oxidase_2nd"/>
</dbReference>
<dbReference type="GO" id="GO:0016491">
    <property type="term" value="F:oxidoreductase activity"/>
    <property type="evidence" value="ECO:0007669"/>
    <property type="project" value="UniProtKB-KW"/>
</dbReference>
<dbReference type="PROSITE" id="PS00080">
    <property type="entry name" value="MULTICOPPER_OXIDASE2"/>
    <property type="match status" value="1"/>
</dbReference>
<dbReference type="GeneID" id="96003833"/>
<dbReference type="Pfam" id="PF07731">
    <property type="entry name" value="Cu-oxidase_2"/>
    <property type="match status" value="1"/>
</dbReference>
<sequence>MSLARSDAWRMPKTLPIRGRSHELTEMGRRQADPSVPGRALKLSHFVVTAVHICRSFPASLFVLLLSQSFDPVSRYTTFIARLHEPPPHAHCNAYVHCALSTPTTMGFLAKISALALAASVSVAAQDVDLDSINKSVDNELSQVDTNGDSTLGTINSTELDRFLDGPKPGGSIWPWGSRDANNTNPYDPKAIPNTGITRQYDWHITNTTMAPDGVKTPMLVVNNQFPGPLIEANWGDYIEITVHNDLENEGTSIHWHGFLQTATPWYDGVSTVSQCPIAPGTSFTYRIRAELFGTTWWHAHHSSQYLNGLSGPIVIHGPATDDWDVDVGPVMLSDWFHDYYENLLQQVYHASREGPIFPPNANNMLINGKANYPCNETERECTPNAGLASFAFKTGKKHLLRLINHSAEAVLFFSIDGYNMTVITNDFVAVEPYQTDMVTLAVGQRVEVVVQGGDDPKESVWMRLSEGPSGLGPEGKTGCSLNDGIATSVNAKIFYEEADQTIEPNTTSHVDESRYLFPKACANGPLDEAVPSYKMNISEPEVTLDFVLTGLNNATGEFVWYMNNVTYMGDYNEPIFLDAAVGATNFTKEKQVFNMGNAKSVRIVMHSVGFPASHPMHAHGHNMFILAEGTGEWDGKIVNPSNPARRDTQLVRPNGYLVVQIELENPGVWPVHCHVAWHTSQGMNINLLEQPKEVQKMDVPASIAQTCRNWWDFTDNNYVAQIDSGL</sequence>
<evidence type="ECO:0000256" key="1">
    <source>
        <dbReference type="ARBA" id="ARBA00010609"/>
    </source>
</evidence>
<name>A0AB34KU92_9PEZI</name>
<evidence type="ECO:0000259" key="6">
    <source>
        <dbReference type="Pfam" id="PF07731"/>
    </source>
</evidence>
<accession>A0AB34KU92</accession>
<evidence type="ECO:0000259" key="5">
    <source>
        <dbReference type="Pfam" id="PF00394"/>
    </source>
</evidence>
<evidence type="ECO:0000256" key="4">
    <source>
        <dbReference type="ARBA" id="ARBA00023008"/>
    </source>
</evidence>
<dbReference type="PANTHER" id="PTHR11709:SF145">
    <property type="entry name" value="LCC1"/>
    <property type="match status" value="1"/>
</dbReference>
<dbReference type="InterPro" id="IPR002355">
    <property type="entry name" value="Cu_oxidase_Cu_BS"/>
</dbReference>
<evidence type="ECO:0000313" key="9">
    <source>
        <dbReference type="Proteomes" id="UP000803884"/>
    </source>
</evidence>
<dbReference type="RefSeq" id="XP_069231683.1">
    <property type="nucleotide sequence ID" value="XM_069370995.1"/>
</dbReference>
<dbReference type="Pfam" id="PF07732">
    <property type="entry name" value="Cu-oxidase_3"/>
    <property type="match status" value="1"/>
</dbReference>
<keyword evidence="2" id="KW-0479">Metal-binding</keyword>
<dbReference type="AlphaFoldDB" id="A0AB34KU92"/>
<evidence type="ECO:0000256" key="2">
    <source>
        <dbReference type="ARBA" id="ARBA00022723"/>
    </source>
</evidence>
<dbReference type="Pfam" id="PF00394">
    <property type="entry name" value="Cu-oxidase"/>
    <property type="match status" value="1"/>
</dbReference>
<gene>
    <name evidence="8" type="ORF">WHR41_02389</name>
</gene>
<feature type="domain" description="Plastocyanin-like" evidence="6">
    <location>
        <begin position="583"/>
        <end position="693"/>
    </location>
</feature>
<dbReference type="CDD" id="cd13854">
    <property type="entry name" value="CuRO_1_MaLCC_like"/>
    <property type="match status" value="1"/>
</dbReference>
<dbReference type="CDD" id="cd13901">
    <property type="entry name" value="CuRO_3_MaLCC_like"/>
    <property type="match status" value="1"/>
</dbReference>
<comment type="similarity">
    <text evidence="1">Belongs to the multicopper oxidase family.</text>
</comment>
<comment type="caution">
    <text evidence="8">The sequence shown here is derived from an EMBL/GenBank/DDBJ whole genome shotgun (WGS) entry which is preliminary data.</text>
</comment>
<dbReference type="InterPro" id="IPR045087">
    <property type="entry name" value="Cu-oxidase_fam"/>
</dbReference>
<organism evidence="8 9">
    <name type="scientific">Cladosporium halotolerans</name>
    <dbReference type="NCBI Taxonomy" id="1052096"/>
    <lineage>
        <taxon>Eukaryota</taxon>
        <taxon>Fungi</taxon>
        <taxon>Dikarya</taxon>
        <taxon>Ascomycota</taxon>
        <taxon>Pezizomycotina</taxon>
        <taxon>Dothideomycetes</taxon>
        <taxon>Dothideomycetidae</taxon>
        <taxon>Cladosporiales</taxon>
        <taxon>Cladosporiaceae</taxon>
        <taxon>Cladosporium</taxon>
    </lineage>
</organism>